<dbReference type="EMBL" id="QJKJ01001161">
    <property type="protein sequence ID" value="RDY08979.1"/>
    <property type="molecule type" value="Genomic_DNA"/>
</dbReference>
<keyword evidence="2" id="KW-0732">Signal</keyword>
<feature type="non-terminal residue" evidence="3">
    <location>
        <position position="116"/>
    </location>
</feature>
<feature type="chain" id="PRO_5016868746" description="CCHC-type domain-containing protein" evidence="2">
    <location>
        <begin position="23"/>
        <end position="116"/>
    </location>
</feature>
<evidence type="ECO:0000313" key="4">
    <source>
        <dbReference type="Proteomes" id="UP000257109"/>
    </source>
</evidence>
<evidence type="ECO:0000256" key="1">
    <source>
        <dbReference type="SAM" id="MobiDB-lite"/>
    </source>
</evidence>
<reference evidence="3" key="1">
    <citation type="submission" date="2018-05" db="EMBL/GenBank/DDBJ databases">
        <title>Draft genome of Mucuna pruriens seed.</title>
        <authorList>
            <person name="Nnadi N.E."/>
            <person name="Vos R."/>
            <person name="Hasami M.H."/>
            <person name="Devisetty U.K."/>
            <person name="Aguiy J.C."/>
        </authorList>
    </citation>
    <scope>NUCLEOTIDE SEQUENCE [LARGE SCALE GENOMIC DNA]</scope>
    <source>
        <strain evidence="3">JCA_2017</strain>
    </source>
</reference>
<dbReference type="AlphaFoldDB" id="A0A371I1T0"/>
<evidence type="ECO:0000256" key="2">
    <source>
        <dbReference type="SAM" id="SignalP"/>
    </source>
</evidence>
<organism evidence="3 4">
    <name type="scientific">Mucuna pruriens</name>
    <name type="common">Velvet bean</name>
    <name type="synonym">Dolichos pruriens</name>
    <dbReference type="NCBI Taxonomy" id="157652"/>
    <lineage>
        <taxon>Eukaryota</taxon>
        <taxon>Viridiplantae</taxon>
        <taxon>Streptophyta</taxon>
        <taxon>Embryophyta</taxon>
        <taxon>Tracheophyta</taxon>
        <taxon>Spermatophyta</taxon>
        <taxon>Magnoliopsida</taxon>
        <taxon>eudicotyledons</taxon>
        <taxon>Gunneridae</taxon>
        <taxon>Pentapetalae</taxon>
        <taxon>rosids</taxon>
        <taxon>fabids</taxon>
        <taxon>Fabales</taxon>
        <taxon>Fabaceae</taxon>
        <taxon>Papilionoideae</taxon>
        <taxon>50 kb inversion clade</taxon>
        <taxon>NPAAA clade</taxon>
        <taxon>indigoferoid/millettioid clade</taxon>
        <taxon>Phaseoleae</taxon>
        <taxon>Mucuna</taxon>
    </lineage>
</organism>
<dbReference type="InterPro" id="IPR036875">
    <property type="entry name" value="Znf_CCHC_sf"/>
</dbReference>
<comment type="caution">
    <text evidence="3">The sequence shown here is derived from an EMBL/GenBank/DDBJ whole genome shotgun (WGS) entry which is preliminary data.</text>
</comment>
<dbReference type="Proteomes" id="UP000257109">
    <property type="component" value="Unassembled WGS sequence"/>
</dbReference>
<feature type="signal peptide" evidence="2">
    <location>
        <begin position="1"/>
        <end position="22"/>
    </location>
</feature>
<gene>
    <name evidence="3" type="ORF">CR513_06729</name>
</gene>
<feature type="region of interest" description="Disordered" evidence="1">
    <location>
        <begin position="73"/>
        <end position="116"/>
    </location>
</feature>
<dbReference type="SUPFAM" id="SSF57756">
    <property type="entry name" value="Retrovirus zinc finger-like domains"/>
    <property type="match status" value="1"/>
</dbReference>
<dbReference type="GO" id="GO:0008270">
    <property type="term" value="F:zinc ion binding"/>
    <property type="evidence" value="ECO:0007669"/>
    <property type="project" value="InterPro"/>
</dbReference>
<dbReference type="OrthoDB" id="1751274at2759"/>
<evidence type="ECO:0008006" key="5">
    <source>
        <dbReference type="Google" id="ProtNLM"/>
    </source>
</evidence>
<feature type="region of interest" description="Disordered" evidence="1">
    <location>
        <begin position="28"/>
        <end position="50"/>
    </location>
</feature>
<evidence type="ECO:0000313" key="3">
    <source>
        <dbReference type="EMBL" id="RDY08979.1"/>
    </source>
</evidence>
<dbReference type="GO" id="GO:0003676">
    <property type="term" value="F:nucleic acid binding"/>
    <property type="evidence" value="ECO:0007669"/>
    <property type="project" value="InterPro"/>
</dbReference>
<keyword evidence="4" id="KW-1185">Reference proteome</keyword>
<sequence>MAHLVGVSLILVLLETLVPKEAVKVQFRGRSQAPTVSQASRRGSVGSMEDRDIVHTSAKLEICNEWGHISRDCPRARQESTATSGSASGSASKPKATGRVFALSGTEAAQSDDLIQ</sequence>
<protein>
    <recommendedName>
        <fullName evidence="5">CCHC-type domain-containing protein</fullName>
    </recommendedName>
</protein>
<name>A0A371I1T0_MUCPR</name>
<feature type="compositionally biased region" description="Polar residues" evidence="1">
    <location>
        <begin position="32"/>
        <end position="41"/>
    </location>
</feature>
<feature type="compositionally biased region" description="Low complexity" evidence="1">
    <location>
        <begin position="80"/>
        <end position="92"/>
    </location>
</feature>
<feature type="non-terminal residue" evidence="3">
    <location>
        <position position="1"/>
    </location>
</feature>
<proteinExistence type="predicted"/>
<accession>A0A371I1T0</accession>